<proteinExistence type="predicted"/>
<protein>
    <submittedName>
        <fullName evidence="1">Capsular polysaccharide synthesis protein</fullName>
    </submittedName>
</protein>
<evidence type="ECO:0000313" key="1">
    <source>
        <dbReference type="EMBL" id="HIZ32056.1"/>
    </source>
</evidence>
<reference evidence="1" key="2">
    <citation type="submission" date="2021-04" db="EMBL/GenBank/DDBJ databases">
        <authorList>
            <person name="Gilroy R."/>
        </authorList>
    </citation>
    <scope>NUCLEOTIDE SEQUENCE</scope>
    <source>
        <strain evidence="1">ChiHjej9B8-1298</strain>
    </source>
</reference>
<sequence length="297" mass="35241">MSKTKRFFKRVEKFFSYFKQRYIVWFLLYRSGAKELVRQYANRNHEACGSIGAESPIWVCWWQGEEAMPDIAKACLRSIRRYACAHPVRLITAENFSEYVTFPPEIMEKQRRGLIDLTHFSDILRVSLLARYGGIWMDATVLIPSRPLDEFIRPTETFWSCHHKPIYHNISRGGWVSFFWACGKDNLLPAFMADFHIRYWLRHDKLIVYLLLDYAFALARKYIPAVHRMIEEVPLSAMGPLGKCLNDEYRPEEWEHFCRDYDFHKLTYKIPLHRTTPDGKETYYGHILAEYLEAGKC</sequence>
<accession>A0A9D2E761</accession>
<organism evidence="1 2">
    <name type="scientific">Candidatus Bacteroides merdigallinarum</name>
    <dbReference type="NCBI Taxonomy" id="2838473"/>
    <lineage>
        <taxon>Bacteria</taxon>
        <taxon>Pseudomonadati</taxon>
        <taxon>Bacteroidota</taxon>
        <taxon>Bacteroidia</taxon>
        <taxon>Bacteroidales</taxon>
        <taxon>Bacteroidaceae</taxon>
        <taxon>Bacteroides</taxon>
    </lineage>
</organism>
<reference evidence="1" key="1">
    <citation type="journal article" date="2021" name="PeerJ">
        <title>Extensive microbial diversity within the chicken gut microbiome revealed by metagenomics and culture.</title>
        <authorList>
            <person name="Gilroy R."/>
            <person name="Ravi A."/>
            <person name="Getino M."/>
            <person name="Pursley I."/>
            <person name="Horton D.L."/>
            <person name="Alikhan N.F."/>
            <person name="Baker D."/>
            <person name="Gharbi K."/>
            <person name="Hall N."/>
            <person name="Watson M."/>
            <person name="Adriaenssens E.M."/>
            <person name="Foster-Nyarko E."/>
            <person name="Jarju S."/>
            <person name="Secka A."/>
            <person name="Antonio M."/>
            <person name="Oren A."/>
            <person name="Chaudhuri R.R."/>
            <person name="La Ragione R."/>
            <person name="Hildebrand F."/>
            <person name="Pallen M.J."/>
        </authorList>
    </citation>
    <scope>NUCLEOTIDE SEQUENCE</scope>
    <source>
        <strain evidence="1">ChiHjej9B8-1298</strain>
    </source>
</reference>
<gene>
    <name evidence="1" type="ORF">H9814_00700</name>
</gene>
<dbReference type="GO" id="GO:0016757">
    <property type="term" value="F:glycosyltransferase activity"/>
    <property type="evidence" value="ECO:0007669"/>
    <property type="project" value="InterPro"/>
</dbReference>
<dbReference type="Pfam" id="PF05704">
    <property type="entry name" value="Caps_synth"/>
    <property type="match status" value="1"/>
</dbReference>
<dbReference type="InterPro" id="IPR008441">
    <property type="entry name" value="AfumC-like_glycosyl_Trfase"/>
</dbReference>
<comment type="caution">
    <text evidence="1">The sequence shown here is derived from an EMBL/GenBank/DDBJ whole genome shotgun (WGS) entry which is preliminary data.</text>
</comment>
<name>A0A9D2E761_9BACE</name>
<dbReference type="InterPro" id="IPR029044">
    <property type="entry name" value="Nucleotide-diphossugar_trans"/>
</dbReference>
<dbReference type="EMBL" id="DXBX01000005">
    <property type="protein sequence ID" value="HIZ32056.1"/>
    <property type="molecule type" value="Genomic_DNA"/>
</dbReference>
<dbReference type="Gene3D" id="3.90.550.20">
    <property type="match status" value="1"/>
</dbReference>
<dbReference type="AlphaFoldDB" id="A0A9D2E761"/>
<dbReference type="Proteomes" id="UP000824028">
    <property type="component" value="Unassembled WGS sequence"/>
</dbReference>
<evidence type="ECO:0000313" key="2">
    <source>
        <dbReference type="Proteomes" id="UP000824028"/>
    </source>
</evidence>
<dbReference type="SUPFAM" id="SSF53448">
    <property type="entry name" value="Nucleotide-diphospho-sugar transferases"/>
    <property type="match status" value="1"/>
</dbReference>